<dbReference type="Proteomes" id="UP000182235">
    <property type="component" value="Unassembled WGS sequence"/>
</dbReference>
<keyword evidence="7 10" id="KW-1133">Transmembrane helix</keyword>
<dbReference type="GO" id="GO:0032220">
    <property type="term" value="P:plasma membrane fusion involved in cytogamy"/>
    <property type="evidence" value="ECO:0007669"/>
    <property type="project" value="TreeGrafter"/>
</dbReference>
<keyword evidence="5 10" id="KW-0812">Transmembrane</keyword>
<keyword evidence="8 10" id="KW-0472">Membrane</keyword>
<keyword evidence="6 10" id="KW-0184">Conjugation</keyword>
<keyword evidence="4 10" id="KW-1003">Cell membrane</keyword>
<feature type="region of interest" description="Disordered" evidence="11">
    <location>
        <begin position="1"/>
        <end position="33"/>
    </location>
</feature>
<evidence type="ECO:0000256" key="3">
    <source>
        <dbReference type="ARBA" id="ARBA00010780"/>
    </source>
</evidence>
<name>A0A1J9QPZ3_9EURO</name>
<feature type="transmembrane region" description="Helical" evidence="10">
    <location>
        <begin position="319"/>
        <end position="337"/>
    </location>
</feature>
<keyword evidence="9" id="KW-0325">Glycoprotein</keyword>
<evidence type="ECO:0000256" key="7">
    <source>
        <dbReference type="ARBA" id="ARBA00022989"/>
    </source>
</evidence>
<evidence type="ECO:0000256" key="1">
    <source>
        <dbReference type="ARBA" id="ARBA00002512"/>
    </source>
</evidence>
<dbReference type="PANTHER" id="PTHR31030:SF1">
    <property type="entry name" value="PLASMA MEMBRANE FUSION PROTEIN PRM1"/>
    <property type="match status" value="1"/>
</dbReference>
<dbReference type="STRING" id="1447872.A0A1J9QPZ3"/>
<dbReference type="GO" id="GO:0043332">
    <property type="term" value="C:mating projection tip"/>
    <property type="evidence" value="ECO:0007669"/>
    <property type="project" value="UniProtKB-UniRule"/>
</dbReference>
<dbReference type="InterPro" id="IPR026777">
    <property type="entry name" value="PRM1"/>
</dbReference>
<evidence type="ECO:0000313" key="13">
    <source>
        <dbReference type="Proteomes" id="UP000182235"/>
    </source>
</evidence>
<feature type="transmembrane region" description="Helical" evidence="10">
    <location>
        <begin position="603"/>
        <end position="629"/>
    </location>
</feature>
<feature type="transmembrane region" description="Helical" evidence="10">
    <location>
        <begin position="57"/>
        <end position="75"/>
    </location>
</feature>
<dbReference type="GO" id="GO:0005886">
    <property type="term" value="C:plasma membrane"/>
    <property type="evidence" value="ECO:0007669"/>
    <property type="project" value="UniProtKB-SubCell"/>
</dbReference>
<evidence type="ECO:0000313" key="12">
    <source>
        <dbReference type="EMBL" id="OJD17325.1"/>
    </source>
</evidence>
<evidence type="ECO:0000256" key="11">
    <source>
        <dbReference type="SAM" id="MobiDB-lite"/>
    </source>
</evidence>
<comment type="caution">
    <text evidence="12">The sequence shown here is derived from an EMBL/GenBank/DDBJ whole genome shotgun (WGS) entry which is preliminary data.</text>
</comment>
<accession>A0A1J9QPZ3</accession>
<protein>
    <recommendedName>
        <fullName evidence="10">Plasma membrane fusion protein PRM1</fullName>
    </recommendedName>
</protein>
<evidence type="ECO:0000256" key="9">
    <source>
        <dbReference type="ARBA" id="ARBA00023180"/>
    </source>
</evidence>
<dbReference type="PANTHER" id="PTHR31030">
    <property type="entry name" value="PLASMA MEMBRANE FUSION PROTEIN PRM1"/>
    <property type="match status" value="1"/>
</dbReference>
<feature type="region of interest" description="Disordered" evidence="11">
    <location>
        <begin position="713"/>
        <end position="740"/>
    </location>
</feature>
<evidence type="ECO:0000256" key="10">
    <source>
        <dbReference type="RuleBase" id="RU366035"/>
    </source>
</evidence>
<comment type="subcellular location">
    <subcellularLocation>
        <location evidence="2 10">Cell membrane</location>
        <topology evidence="2 10">Multi-pass membrane protein</topology>
    </subcellularLocation>
</comment>
<dbReference type="EMBL" id="LGRN01000071">
    <property type="protein sequence ID" value="OJD17325.1"/>
    <property type="molecule type" value="Genomic_DNA"/>
</dbReference>
<dbReference type="AlphaFoldDB" id="A0A1J9QPZ3"/>
<evidence type="ECO:0000256" key="8">
    <source>
        <dbReference type="ARBA" id="ARBA00023136"/>
    </source>
</evidence>
<organism evidence="12 13">
    <name type="scientific">Emergomyces pasteurianus Ep9510</name>
    <dbReference type="NCBI Taxonomy" id="1447872"/>
    <lineage>
        <taxon>Eukaryota</taxon>
        <taxon>Fungi</taxon>
        <taxon>Dikarya</taxon>
        <taxon>Ascomycota</taxon>
        <taxon>Pezizomycotina</taxon>
        <taxon>Eurotiomycetes</taxon>
        <taxon>Eurotiomycetidae</taxon>
        <taxon>Onygenales</taxon>
        <taxon>Ajellomycetaceae</taxon>
        <taxon>Emergomyces</taxon>
    </lineage>
</organism>
<keyword evidence="13" id="KW-1185">Reference proteome</keyword>
<gene>
    <name evidence="12" type="ORF">AJ78_02563</name>
</gene>
<comment type="function">
    <text evidence="1 10">Involved in cell fusion during mating by stabilizing the plasma membrane fusion event.</text>
</comment>
<evidence type="ECO:0000256" key="4">
    <source>
        <dbReference type="ARBA" id="ARBA00022475"/>
    </source>
</evidence>
<comment type="similarity">
    <text evidence="3 10">Belongs to the PRM1 family.</text>
</comment>
<evidence type="ECO:0000256" key="6">
    <source>
        <dbReference type="ARBA" id="ARBA00022971"/>
    </source>
</evidence>
<evidence type="ECO:0000256" key="2">
    <source>
        <dbReference type="ARBA" id="ARBA00004651"/>
    </source>
</evidence>
<dbReference type="VEuPathDB" id="FungiDB:AJ78_02563"/>
<feature type="transmembrane region" description="Helical" evidence="10">
    <location>
        <begin position="404"/>
        <end position="428"/>
    </location>
</feature>
<evidence type="ECO:0000256" key="5">
    <source>
        <dbReference type="ARBA" id="ARBA00022692"/>
    </source>
</evidence>
<feature type="compositionally biased region" description="Basic and acidic residues" evidence="11">
    <location>
        <begin position="714"/>
        <end position="728"/>
    </location>
</feature>
<dbReference type="OrthoDB" id="5356111at2759"/>
<sequence length="740" mass="81563">MRFSRFIPRSRTPGLPPYGEQDPHTFENGYRPSPPPGAITPYLGLRSRLSQVWFNRWTILLLLILARLLISIGSLHGNLASAEREALSACTSVESMGSAMASMPHYMSRGVNELTASGVEKAINGLMSMLELTVTGVEEIFVFFVNVMTQTYLCLITLVVSGMLNAAIDVLKKATEFIDDMAGRIGDSINEGIDVFQKGLDGFSSLINKIGGDIPKIDLGGPIKELQDLSLPDSLTEDLNKLKEKIPNFEDVNNFTNNALRMPFELVKKLIRDEIDEYKFDRSAFPVPAKEQLRFCDDNDGIHSFFNNLASLIGTAKKIFIGVLVVSAILVCIPMAYREIRSWRSMKERSSLVRSNAHDPMDVVYIVSRPFTSTAGLKVANWFSLSRRQVLARWIVAYVTSPPALFLLSLGIAGLFSCACQAILLAAVKKEVPALTEHVGKFAEKVVLALNNASEQWAISTNRVIDDTNNDINQKVFGWVNQTTGSVNNTLNVFVDETSNVLNRTFGGTILYEPIKEVLHCLIGLKIQGIQKGLTWVSEHAKVDFPNMSKDTFSLGALESLSKDNDKGSESFLANPGDKTTDKISEAVRRVTDSVESGIRTEAIISGVIISIWFFVLLLAIIRALTLWFGHGKNRGDGNGDSEFPHPQMMSTDAAGFSDVPLATPTHARVAAAVDTSAAPVYSTRPNEPIQGYNRTHEGEDYYQEQKLGFAGQRELRRDGGGHSRESSYGEVEYASDVKR</sequence>
<reference evidence="12 13" key="1">
    <citation type="submission" date="2015-07" db="EMBL/GenBank/DDBJ databases">
        <title>Emmonsia species relationships and genome sequence.</title>
        <authorList>
            <consortium name="The Broad Institute Genomics Platform"/>
            <person name="Cuomo C.A."/>
            <person name="Munoz J.F."/>
            <person name="Imamovic A."/>
            <person name="Priest M.E."/>
            <person name="Young S."/>
            <person name="Clay O.K."/>
            <person name="McEwen J.G."/>
        </authorList>
    </citation>
    <scope>NUCLEOTIDE SEQUENCE [LARGE SCALE GENOMIC DNA]</scope>
    <source>
        <strain evidence="12 13">UAMH 9510</strain>
    </source>
</reference>
<proteinExistence type="inferred from homology"/>
<feature type="transmembrane region" description="Helical" evidence="10">
    <location>
        <begin position="140"/>
        <end position="164"/>
    </location>
</feature>